<dbReference type="PRINTS" id="PR00599">
    <property type="entry name" value="MAPEPTIDASE"/>
</dbReference>
<evidence type="ECO:0000256" key="6">
    <source>
        <dbReference type="HAMAP-Rule" id="MF_01974"/>
    </source>
</evidence>
<evidence type="ECO:0000256" key="2">
    <source>
        <dbReference type="ARBA" id="ARBA00022438"/>
    </source>
</evidence>
<proteinExistence type="inferred from homology"/>
<reference evidence="9" key="1">
    <citation type="submission" date="2021-10" db="EMBL/GenBank/DDBJ databases">
        <authorList>
            <person name="Dean J.D."/>
            <person name="Kim M.K."/>
            <person name="Newey C.N."/>
            <person name="Stoker T.S."/>
            <person name="Thompson D.W."/>
            <person name="Grose J.H."/>
        </authorList>
    </citation>
    <scope>NUCLEOTIDE SEQUENCE</scope>
    <source>
        <strain evidence="9">BT178</strain>
    </source>
</reference>
<dbReference type="Proteomes" id="UP001165296">
    <property type="component" value="Unassembled WGS sequence"/>
</dbReference>
<feature type="binding site" evidence="6">
    <location>
        <position position="234"/>
    </location>
    <ligand>
        <name>a divalent metal cation</name>
        <dbReference type="ChEBI" id="CHEBI:60240"/>
        <label>2</label>
        <note>catalytic</note>
    </ligand>
</feature>
<keyword evidence="5 6" id="KW-0378">Hydrolase</keyword>
<dbReference type="PANTHER" id="PTHR43330">
    <property type="entry name" value="METHIONINE AMINOPEPTIDASE"/>
    <property type="match status" value="1"/>
</dbReference>
<evidence type="ECO:0000259" key="8">
    <source>
        <dbReference type="Pfam" id="PF00557"/>
    </source>
</evidence>
<feature type="binding site" evidence="6">
    <location>
        <position position="94"/>
    </location>
    <ligand>
        <name>a divalent metal cation</name>
        <dbReference type="ChEBI" id="CHEBI:60240"/>
        <label>1</label>
    </ligand>
</feature>
<evidence type="ECO:0000313" key="10">
    <source>
        <dbReference type="Proteomes" id="UP001165296"/>
    </source>
</evidence>
<evidence type="ECO:0000256" key="7">
    <source>
        <dbReference type="RuleBase" id="RU003653"/>
    </source>
</evidence>
<accession>A0ABS8AUI8</accession>
<keyword evidence="2 6" id="KW-0031">Aminopeptidase</keyword>
<dbReference type="InterPro" id="IPR000994">
    <property type="entry name" value="Pept_M24"/>
</dbReference>
<keyword evidence="10" id="KW-1185">Reference proteome</keyword>
<name>A0ABS8AUI8_9BACT</name>
<feature type="binding site" evidence="6">
    <location>
        <position position="202"/>
    </location>
    <ligand>
        <name>a divalent metal cation</name>
        <dbReference type="ChEBI" id="CHEBI:60240"/>
        <label>2</label>
        <note>catalytic</note>
    </ligand>
</feature>
<evidence type="ECO:0000313" key="9">
    <source>
        <dbReference type="EMBL" id="MCB2408381.1"/>
    </source>
</evidence>
<evidence type="ECO:0000256" key="3">
    <source>
        <dbReference type="ARBA" id="ARBA00022670"/>
    </source>
</evidence>
<comment type="caution">
    <text evidence="9">The sequence shown here is derived from an EMBL/GenBank/DDBJ whole genome shotgun (WGS) entry which is preliminary data.</text>
</comment>
<dbReference type="EMBL" id="JAJADR010000002">
    <property type="protein sequence ID" value="MCB2408381.1"/>
    <property type="molecule type" value="Genomic_DNA"/>
</dbReference>
<dbReference type="NCBIfam" id="TIGR00500">
    <property type="entry name" value="met_pdase_I"/>
    <property type="match status" value="1"/>
</dbReference>
<sequence>MSITSQAELTGLQQISAAVANTLQQMRAYAQPGMSTKELDEYGGRLLTSMGARSAPRLAYGFPGWTCISVNQEVAHGIPAAHKVLREGDLVNIDVSAEKGGYWADNGGSFVLGTDIHQHQPLVDASRQILRTAISRIRGGVRIADIGGLIETEARKAGFRVIKNLVGHGIGRSLHEEPSEIPNYYDRHNLKRFKKNSVVAVETFISTRASFAHQLNNDGWTLATKDGSFVAQHEHTLVVTDGQPLILTSANGIWD</sequence>
<dbReference type="Gene3D" id="3.90.230.10">
    <property type="entry name" value="Creatinase/methionine aminopeptidase superfamily"/>
    <property type="match status" value="1"/>
</dbReference>
<evidence type="ECO:0000256" key="1">
    <source>
        <dbReference type="ARBA" id="ARBA00002521"/>
    </source>
</evidence>
<organism evidence="9 10">
    <name type="scientific">Hymenobacter lucidus</name>
    <dbReference type="NCBI Taxonomy" id="2880930"/>
    <lineage>
        <taxon>Bacteria</taxon>
        <taxon>Pseudomonadati</taxon>
        <taxon>Bacteroidota</taxon>
        <taxon>Cytophagia</taxon>
        <taxon>Cytophagales</taxon>
        <taxon>Hymenobacteraceae</taxon>
        <taxon>Hymenobacter</taxon>
    </lineage>
</organism>
<feature type="binding site" evidence="6">
    <location>
        <position position="105"/>
    </location>
    <ligand>
        <name>a divalent metal cation</name>
        <dbReference type="ChEBI" id="CHEBI:60240"/>
        <label>2</label>
        <note>catalytic</note>
    </ligand>
</feature>
<evidence type="ECO:0000256" key="5">
    <source>
        <dbReference type="ARBA" id="ARBA00022801"/>
    </source>
</evidence>
<gene>
    <name evidence="6 9" type="primary">map</name>
    <name evidence="9" type="ORF">LGH74_10360</name>
</gene>
<dbReference type="InterPro" id="IPR036005">
    <property type="entry name" value="Creatinase/aminopeptidase-like"/>
</dbReference>
<comment type="similarity">
    <text evidence="6">Belongs to the peptidase M24A family. Methionine aminopeptidase type 1 subfamily.</text>
</comment>
<dbReference type="EC" id="3.4.11.18" evidence="6 7"/>
<feature type="binding site" evidence="6">
    <location>
        <position position="105"/>
    </location>
    <ligand>
        <name>a divalent metal cation</name>
        <dbReference type="ChEBI" id="CHEBI:60240"/>
        <label>1</label>
    </ligand>
</feature>
<dbReference type="HAMAP" id="MF_01974">
    <property type="entry name" value="MetAP_1"/>
    <property type="match status" value="1"/>
</dbReference>
<dbReference type="PANTHER" id="PTHR43330:SF13">
    <property type="entry name" value="METHIONINE AMINOPEPTIDASE 2"/>
    <property type="match status" value="1"/>
</dbReference>
<feature type="binding site" evidence="6">
    <location>
        <position position="76"/>
    </location>
    <ligand>
        <name>substrate</name>
    </ligand>
</feature>
<dbReference type="RefSeq" id="WP_226175404.1">
    <property type="nucleotide sequence ID" value="NZ_JAJADR010000002.1"/>
</dbReference>
<dbReference type="InterPro" id="IPR002467">
    <property type="entry name" value="Pept_M24A_MAP1"/>
</dbReference>
<dbReference type="CDD" id="cd01086">
    <property type="entry name" value="MetAP1"/>
    <property type="match status" value="1"/>
</dbReference>
<protein>
    <recommendedName>
        <fullName evidence="6 7">Methionine aminopeptidase</fullName>
        <shortName evidence="6">MAP</shortName>
        <shortName evidence="6">MetAP</shortName>
        <ecNumber evidence="6 7">3.4.11.18</ecNumber>
    </recommendedName>
    <alternativeName>
        <fullName evidence="6">Peptidase M</fullName>
    </alternativeName>
</protein>
<comment type="catalytic activity">
    <reaction evidence="6 7">
        <text>Release of N-terminal amino acids, preferentially methionine, from peptides and arylamides.</text>
        <dbReference type="EC" id="3.4.11.18"/>
    </reaction>
</comment>
<dbReference type="Pfam" id="PF00557">
    <property type="entry name" value="Peptidase_M24"/>
    <property type="match status" value="1"/>
</dbReference>
<comment type="cofactor">
    <cofactor evidence="6">
        <name>Co(2+)</name>
        <dbReference type="ChEBI" id="CHEBI:48828"/>
    </cofactor>
    <cofactor evidence="6">
        <name>Zn(2+)</name>
        <dbReference type="ChEBI" id="CHEBI:29105"/>
    </cofactor>
    <cofactor evidence="6">
        <name>Mn(2+)</name>
        <dbReference type="ChEBI" id="CHEBI:29035"/>
    </cofactor>
    <cofactor evidence="6">
        <name>Fe(2+)</name>
        <dbReference type="ChEBI" id="CHEBI:29033"/>
    </cofactor>
    <text evidence="6">Binds 2 divalent metal cations per subunit. Has a high-affinity and a low affinity metal-binding site. The true nature of the physiological cofactor is under debate. The enzyme is active with cobalt, zinc, manganese or divalent iron ions. Most likely, methionine aminopeptidases function as mononuclear Fe(2+)-metalloproteases under physiological conditions, and the catalytically relevant metal-binding site has been assigned to the histidine-containing high-affinity site.</text>
</comment>
<keyword evidence="4 6" id="KW-0479">Metal-binding</keyword>
<feature type="domain" description="Peptidase M24" evidence="8">
    <location>
        <begin position="12"/>
        <end position="241"/>
    </location>
</feature>
<comment type="function">
    <text evidence="1 6">Removes the N-terminal methionine from nascent proteins. The N-terminal methionine is often cleaved when the second residue in the primary sequence is small and uncharged (Met-Ala-, Cys, Gly, Pro, Ser, Thr, or Val). Requires deformylation of the N(alpha)-formylated initiator methionine before it can be hydrolyzed.</text>
</comment>
<feature type="binding site" evidence="6">
    <location>
        <position position="234"/>
    </location>
    <ligand>
        <name>a divalent metal cation</name>
        <dbReference type="ChEBI" id="CHEBI:60240"/>
        <label>1</label>
    </ligand>
</feature>
<feature type="binding site" evidence="6">
    <location>
        <position position="175"/>
    </location>
    <ligand>
        <name>substrate</name>
    </ligand>
</feature>
<keyword evidence="3 6" id="KW-0645">Protease</keyword>
<dbReference type="GO" id="GO:0004239">
    <property type="term" value="F:initiator methionyl aminopeptidase activity"/>
    <property type="evidence" value="ECO:0007669"/>
    <property type="project" value="UniProtKB-EC"/>
</dbReference>
<comment type="subunit">
    <text evidence="6">Monomer.</text>
</comment>
<evidence type="ECO:0000256" key="4">
    <source>
        <dbReference type="ARBA" id="ARBA00022723"/>
    </source>
</evidence>
<dbReference type="InterPro" id="IPR001714">
    <property type="entry name" value="Pept_M24_MAP"/>
</dbReference>
<dbReference type="SUPFAM" id="SSF55920">
    <property type="entry name" value="Creatinase/aminopeptidase"/>
    <property type="match status" value="1"/>
</dbReference>
<feature type="binding site" evidence="6">
    <location>
        <position position="168"/>
    </location>
    <ligand>
        <name>a divalent metal cation</name>
        <dbReference type="ChEBI" id="CHEBI:60240"/>
        <label>2</label>
        <note>catalytic</note>
    </ligand>
</feature>